<dbReference type="FunFam" id="3.40.50.620:FF:000075">
    <property type="entry name" value="Isoleucine--tRNA ligase"/>
    <property type="match status" value="1"/>
</dbReference>
<proteinExistence type="inferred from homology"/>
<evidence type="ECO:0000256" key="3">
    <source>
        <dbReference type="ARBA" id="ARBA00007078"/>
    </source>
</evidence>
<evidence type="ECO:0000256" key="14">
    <source>
        <dbReference type="ARBA" id="ARBA00048359"/>
    </source>
</evidence>
<dbReference type="Gene3D" id="1.10.730.10">
    <property type="entry name" value="Isoleucyl-tRNA Synthetase, Domain 1"/>
    <property type="match status" value="1"/>
</dbReference>
<evidence type="ECO:0000256" key="9">
    <source>
        <dbReference type="ARBA" id="ARBA00022833"/>
    </source>
</evidence>
<dbReference type="Pfam" id="PF00133">
    <property type="entry name" value="tRNA-synt_1"/>
    <property type="match status" value="1"/>
</dbReference>
<sequence>MTYPQGQTPATTAAPSGVASSPNFPAIEEEVLEFWKNDKTFQASIDNREGAEEWVFYDGPPFANGLPHYGHLLTGYAKDLFPRFQTMRGKQVHRRFGWDTHGLPAELEAERRLGITDKSEIEEMGLAVFNGVARDSVLTYTHEWQDYVTRQARWVDFEKGYKTLDITYMESVIWAFKELHTKGLAYEGYRVLPYCWRDQTPLSNHELRMDDDVYKMRQDQTVTVTFPLVGTKAEALGLTAVRALAWTTTPWTLPTNFALAVGPDIEYAVLPAGPHGTPDATVLREDDASVHAGGSTEVLGAEYLLAIDLVGNYAKDLGYDSAADALAAVSRTVVGRDLEGVAYDRLFDYYADTEEWGTENAWTILVADYVTTADGTGIVHQAPAYGEEDQKVCEAAGIPVILSLDEGGKFLAQVTEVAGMLWSDANKPLTLMLKAEGRLIRQASYEHSYPHCWRCRNPLIYKAVSSWFVRVTEFRDRMVELNQEITWVPGNVKDGQFGKWIANARDWSISRNRYWGSPIPVWKSDNPDYPRVDVYGSLDELEADFGVRPTDLHRPYIDELTRPNPDDPTGQSTMRRIEDVLDVWFDSGSMPFAQAHYPFENRDWFDSHNPADFIVEYIGQTRGWFYLLHVLSTALFDRPAFKNVISHGIVLGNDGQKMSKSLRNYPDVNEVFDRDGSDAMRWFLMSSPVLRGGNLVVTEEGIREGVRQVMLPLWSTWYFFSLYANASGVNGYQATWRTDSTDVLDRYLLAKTRDLIEEVEHDLEQLDSTLAAGKLRDFADVLTNWYVRRSRDRFWDGVAEDGSGAEGFDTLYTVLETVTRVAAPLLPLISERIWQGLTGGRSVHLTDWPDASAFPADPELVAAMDQVRTISSTVLSLRKQAGLRVRLPLAKLTVVASHTAILAPFEAILRDELNVKAVELVELAENSAAAYGITSKLTVNARAAGPRLGKNVQQVIKAARTGDWSETDGIVTAGGIALEPSEYELVLATGDDSGAGDVARALLADGGFVLLDTQTTPALESEGFARDVIRAVQDTRKAAGFDVSDRIRLDLVFFDQEDADSFARAVSVDVAGETLALRFAVHSPATGLAATDAVDITTASLQSITGATSEHHVRFETEAYVNQGPLIVAVARENGLTNV</sequence>
<dbReference type="InterPro" id="IPR001412">
    <property type="entry name" value="aa-tRNA-synth_I_CS"/>
</dbReference>
<dbReference type="InterPro" id="IPR009080">
    <property type="entry name" value="tRNAsynth_Ia_anticodon-bd"/>
</dbReference>
<dbReference type="AlphaFoldDB" id="A0A7Z0J5D2"/>
<evidence type="ECO:0000313" key="21">
    <source>
        <dbReference type="Proteomes" id="UP000537260"/>
    </source>
</evidence>
<dbReference type="InterPro" id="IPR009008">
    <property type="entry name" value="Val/Leu/Ile-tRNA-synth_edit"/>
</dbReference>
<dbReference type="InterPro" id="IPR023586">
    <property type="entry name" value="Ile-tRNA-ligase_type2"/>
</dbReference>
<organism evidence="20 21">
    <name type="scientific">Glaciibacter psychrotolerans</name>
    <dbReference type="NCBI Taxonomy" id="670054"/>
    <lineage>
        <taxon>Bacteria</taxon>
        <taxon>Bacillati</taxon>
        <taxon>Actinomycetota</taxon>
        <taxon>Actinomycetes</taxon>
        <taxon>Micrococcales</taxon>
        <taxon>Microbacteriaceae</taxon>
        <taxon>Glaciibacter</taxon>
    </lineage>
</organism>
<dbReference type="InterPro" id="IPR002301">
    <property type="entry name" value="Ile-tRNA-ligase"/>
</dbReference>
<evidence type="ECO:0000256" key="16">
    <source>
        <dbReference type="SAM" id="Coils"/>
    </source>
</evidence>
<gene>
    <name evidence="15" type="primary">ileS</name>
    <name evidence="20" type="ORF">HNR05_000772</name>
</gene>
<keyword evidence="6 15" id="KW-0436">Ligase</keyword>
<dbReference type="FunFam" id="3.40.50.620:FF:000063">
    <property type="entry name" value="Isoleucine--tRNA ligase"/>
    <property type="match status" value="1"/>
</dbReference>
<evidence type="ECO:0000259" key="18">
    <source>
        <dbReference type="Pfam" id="PF00133"/>
    </source>
</evidence>
<dbReference type="CDD" id="cd07961">
    <property type="entry name" value="Anticodon_Ia_Ile_ABEc"/>
    <property type="match status" value="1"/>
</dbReference>
<evidence type="ECO:0000256" key="2">
    <source>
        <dbReference type="ARBA" id="ARBA00004496"/>
    </source>
</evidence>
<keyword evidence="9 15" id="KW-0862">Zinc</keyword>
<evidence type="ECO:0000256" key="1">
    <source>
        <dbReference type="ARBA" id="ARBA00001947"/>
    </source>
</evidence>
<keyword evidence="5 15" id="KW-0963">Cytoplasm</keyword>
<keyword evidence="16" id="KW-0175">Coiled coil</keyword>
<dbReference type="Pfam" id="PF19302">
    <property type="entry name" value="DUF5915"/>
    <property type="match status" value="1"/>
</dbReference>
<feature type="domain" description="Aminoacyl-tRNA synthetase class Ia" evidence="18">
    <location>
        <begin position="31"/>
        <end position="691"/>
    </location>
</feature>
<keyword evidence="8 15" id="KW-0547">Nucleotide-binding</keyword>
<comment type="domain">
    <text evidence="15">IleRS has two distinct active sites: one for aminoacylation and one for editing. The misactivated valine is translocated from the active site to the editing site, which sterically excludes the correctly activated isoleucine. The single editing site contains two valyl binding pockets, one specific for each substrate (Val-AMP or Val-tRNA(Ile)).</text>
</comment>
<dbReference type="GO" id="GO:0002161">
    <property type="term" value="F:aminoacyl-tRNA deacylase activity"/>
    <property type="evidence" value="ECO:0007669"/>
    <property type="project" value="InterPro"/>
</dbReference>
<comment type="cofactor">
    <cofactor evidence="1 15">
        <name>Zn(2+)</name>
        <dbReference type="ChEBI" id="CHEBI:29105"/>
    </cofactor>
</comment>
<keyword evidence="10 15" id="KW-0067">ATP-binding</keyword>
<comment type="function">
    <text evidence="13 15">Catalyzes the attachment of isoleucine to tRNA(Ile). As IleRS can inadvertently accommodate and process structurally similar amino acids such as valine, to avoid such errors it has two additional distinct tRNA(Ile)-dependent editing activities. One activity is designated as 'pretransfer' editing and involves the hydrolysis of activated Val-AMP. The other activity is designated 'posttransfer' editing and involves deacylation of mischarged Val-tRNA(Ile).</text>
</comment>
<dbReference type="PANTHER" id="PTHR42780:SF1">
    <property type="entry name" value="ISOLEUCINE--TRNA LIGASE, CYTOPLASMIC"/>
    <property type="match status" value="1"/>
</dbReference>
<dbReference type="EC" id="6.1.1.5" evidence="15"/>
<dbReference type="Gene3D" id="3.90.740.10">
    <property type="entry name" value="Valyl/Leucyl/Isoleucyl-tRNA synthetase, editing domain"/>
    <property type="match status" value="1"/>
</dbReference>
<dbReference type="RefSeq" id="WP_179577814.1">
    <property type="nucleotide sequence ID" value="NZ_JACCFM010000001.1"/>
</dbReference>
<evidence type="ECO:0000256" key="13">
    <source>
        <dbReference type="ARBA" id="ARBA00025217"/>
    </source>
</evidence>
<feature type="binding site" evidence="15">
    <location>
        <position position="660"/>
    </location>
    <ligand>
        <name>ATP</name>
        <dbReference type="ChEBI" id="CHEBI:30616"/>
    </ligand>
</feature>
<dbReference type="SUPFAM" id="SSF50677">
    <property type="entry name" value="ValRS/IleRS/LeuRS editing domain"/>
    <property type="match status" value="1"/>
</dbReference>
<evidence type="ECO:0000256" key="6">
    <source>
        <dbReference type="ARBA" id="ARBA00022598"/>
    </source>
</evidence>
<dbReference type="GO" id="GO:0008270">
    <property type="term" value="F:zinc ion binding"/>
    <property type="evidence" value="ECO:0007669"/>
    <property type="project" value="UniProtKB-UniRule"/>
</dbReference>
<dbReference type="PROSITE" id="PS00178">
    <property type="entry name" value="AA_TRNA_LIGASE_I"/>
    <property type="match status" value="1"/>
</dbReference>
<dbReference type="HAMAP" id="MF_02003">
    <property type="entry name" value="Ile_tRNA_synth_type2"/>
    <property type="match status" value="1"/>
</dbReference>
<dbReference type="SUPFAM" id="SSF52374">
    <property type="entry name" value="Nucleotidylyl transferase"/>
    <property type="match status" value="1"/>
</dbReference>
<dbReference type="GO" id="GO:0004822">
    <property type="term" value="F:isoleucine-tRNA ligase activity"/>
    <property type="evidence" value="ECO:0007669"/>
    <property type="project" value="UniProtKB-UniRule"/>
</dbReference>
<evidence type="ECO:0000256" key="17">
    <source>
        <dbReference type="SAM" id="MobiDB-lite"/>
    </source>
</evidence>
<reference evidence="20 21" key="1">
    <citation type="submission" date="2020-07" db="EMBL/GenBank/DDBJ databases">
        <title>Sequencing the genomes of 1000 actinobacteria strains.</title>
        <authorList>
            <person name="Klenk H.-P."/>
        </authorList>
    </citation>
    <scope>NUCLEOTIDE SEQUENCE [LARGE SCALE GENOMIC DNA]</scope>
    <source>
        <strain evidence="20 21">LI1</strain>
    </source>
</reference>
<keyword evidence="7 15" id="KW-0479">Metal-binding</keyword>
<comment type="catalytic activity">
    <reaction evidence="14 15">
        <text>tRNA(Ile) + L-isoleucine + ATP = L-isoleucyl-tRNA(Ile) + AMP + diphosphate</text>
        <dbReference type="Rhea" id="RHEA:11060"/>
        <dbReference type="Rhea" id="RHEA-COMP:9666"/>
        <dbReference type="Rhea" id="RHEA-COMP:9695"/>
        <dbReference type="ChEBI" id="CHEBI:30616"/>
        <dbReference type="ChEBI" id="CHEBI:33019"/>
        <dbReference type="ChEBI" id="CHEBI:58045"/>
        <dbReference type="ChEBI" id="CHEBI:78442"/>
        <dbReference type="ChEBI" id="CHEBI:78528"/>
        <dbReference type="ChEBI" id="CHEBI:456215"/>
        <dbReference type="EC" id="6.1.1.5"/>
    </reaction>
</comment>
<dbReference type="GO" id="GO:0000049">
    <property type="term" value="F:tRNA binding"/>
    <property type="evidence" value="ECO:0007669"/>
    <property type="project" value="InterPro"/>
</dbReference>
<evidence type="ECO:0000256" key="10">
    <source>
        <dbReference type="ARBA" id="ARBA00022840"/>
    </source>
</evidence>
<dbReference type="PRINTS" id="PR00984">
    <property type="entry name" value="TRNASYNTHILE"/>
</dbReference>
<evidence type="ECO:0000256" key="11">
    <source>
        <dbReference type="ARBA" id="ARBA00022917"/>
    </source>
</evidence>
<comment type="caution">
    <text evidence="20">The sequence shown here is derived from an EMBL/GenBank/DDBJ whole genome shotgun (WGS) entry which is preliminary data.</text>
</comment>
<accession>A0A7Z0J5D2</accession>
<dbReference type="EMBL" id="JACCFM010000001">
    <property type="protein sequence ID" value="NYJ18981.1"/>
    <property type="molecule type" value="Genomic_DNA"/>
</dbReference>
<keyword evidence="21" id="KW-1185">Reference proteome</keyword>
<dbReference type="InterPro" id="IPR033709">
    <property type="entry name" value="Anticodon_Ile_ABEc"/>
</dbReference>
<evidence type="ECO:0000259" key="19">
    <source>
        <dbReference type="Pfam" id="PF08264"/>
    </source>
</evidence>
<feature type="coiled-coil region" evidence="16">
    <location>
        <begin position="749"/>
        <end position="776"/>
    </location>
</feature>
<feature type="region of interest" description="Disordered" evidence="17">
    <location>
        <begin position="1"/>
        <end position="22"/>
    </location>
</feature>
<comment type="similarity">
    <text evidence="3 15">Belongs to the class-I aminoacyl-tRNA synthetase family. IleS type 2 subfamily.</text>
</comment>
<dbReference type="GO" id="GO:0006428">
    <property type="term" value="P:isoleucyl-tRNA aminoacylation"/>
    <property type="evidence" value="ECO:0007669"/>
    <property type="project" value="UniProtKB-UniRule"/>
</dbReference>
<dbReference type="InterPro" id="IPR013155">
    <property type="entry name" value="M/V/L/I-tRNA-synth_anticd-bd"/>
</dbReference>
<keyword evidence="11 15" id="KW-0648">Protein biosynthesis</keyword>
<evidence type="ECO:0000256" key="15">
    <source>
        <dbReference type="HAMAP-Rule" id="MF_02003"/>
    </source>
</evidence>
<dbReference type="CDD" id="cd00818">
    <property type="entry name" value="IleRS_core"/>
    <property type="match status" value="1"/>
</dbReference>
<evidence type="ECO:0000256" key="8">
    <source>
        <dbReference type="ARBA" id="ARBA00022741"/>
    </source>
</evidence>
<dbReference type="InterPro" id="IPR014729">
    <property type="entry name" value="Rossmann-like_a/b/a_fold"/>
</dbReference>
<evidence type="ECO:0000256" key="12">
    <source>
        <dbReference type="ARBA" id="ARBA00023146"/>
    </source>
</evidence>
<dbReference type="Pfam" id="PF08264">
    <property type="entry name" value="Anticodon_1"/>
    <property type="match status" value="1"/>
</dbReference>
<dbReference type="GO" id="GO:0005524">
    <property type="term" value="F:ATP binding"/>
    <property type="evidence" value="ECO:0007669"/>
    <property type="project" value="UniProtKB-UniRule"/>
</dbReference>
<evidence type="ECO:0000256" key="4">
    <source>
        <dbReference type="ARBA" id="ARBA00011245"/>
    </source>
</evidence>
<protein>
    <recommendedName>
        <fullName evidence="15">Isoleucine--tRNA ligase</fullName>
        <ecNumber evidence="15">6.1.1.5</ecNumber>
    </recommendedName>
    <alternativeName>
        <fullName evidence="15">Isoleucyl-tRNA synthetase</fullName>
        <shortName evidence="15">IleRS</shortName>
    </alternativeName>
</protein>
<comment type="subcellular location">
    <subcellularLocation>
        <location evidence="2 15">Cytoplasm</location>
    </subcellularLocation>
</comment>
<evidence type="ECO:0000256" key="5">
    <source>
        <dbReference type="ARBA" id="ARBA00022490"/>
    </source>
</evidence>
<evidence type="ECO:0000256" key="7">
    <source>
        <dbReference type="ARBA" id="ARBA00022723"/>
    </source>
</evidence>
<dbReference type="PANTHER" id="PTHR42780">
    <property type="entry name" value="SOLEUCYL-TRNA SYNTHETASE"/>
    <property type="match status" value="1"/>
</dbReference>
<dbReference type="InterPro" id="IPR002300">
    <property type="entry name" value="aa-tRNA-synth_Ia"/>
</dbReference>
<comment type="subunit">
    <text evidence="4 15">Monomer.</text>
</comment>
<feature type="short sequence motif" description="'KMSKS' region" evidence="15">
    <location>
        <begin position="657"/>
        <end position="661"/>
    </location>
</feature>
<name>A0A7Z0J5D2_9MICO</name>
<dbReference type="NCBIfam" id="TIGR00392">
    <property type="entry name" value="ileS"/>
    <property type="match status" value="1"/>
</dbReference>
<keyword evidence="12 15" id="KW-0030">Aminoacyl-tRNA synthetase</keyword>
<dbReference type="Gene3D" id="3.40.50.620">
    <property type="entry name" value="HUPs"/>
    <property type="match status" value="2"/>
</dbReference>
<dbReference type="GO" id="GO:0005737">
    <property type="term" value="C:cytoplasm"/>
    <property type="evidence" value="ECO:0007669"/>
    <property type="project" value="UniProtKB-SubCell"/>
</dbReference>
<dbReference type="Proteomes" id="UP000537260">
    <property type="component" value="Unassembled WGS sequence"/>
</dbReference>
<feature type="short sequence motif" description="'HIGH' region" evidence="15">
    <location>
        <begin position="61"/>
        <end position="71"/>
    </location>
</feature>
<evidence type="ECO:0000313" key="20">
    <source>
        <dbReference type="EMBL" id="NYJ18981.1"/>
    </source>
</evidence>
<dbReference type="SUPFAM" id="SSF47323">
    <property type="entry name" value="Anticodon-binding domain of a subclass of class I aminoacyl-tRNA synthetases"/>
    <property type="match status" value="1"/>
</dbReference>
<feature type="domain" description="Methionyl/Valyl/Leucyl/Isoleucyl-tRNA synthetase anticodon-binding" evidence="19">
    <location>
        <begin position="745"/>
        <end position="889"/>
    </location>
</feature>